<sequence length="187" mass="21253">MKIVSIIGSHRKNGNTETMLKAFDKEFKALEIPDYKNKFYNISEMNIYPCRSCLKCMRKNNCVIEDDFGKVALKMIQSDLIIMGSPVYFSDVSAQIKALFDRTYSLWHKKMLKGKNIIFVATCAEYGSGHTIDTMRHWALDHEMNIIATVEGKSEKKGKVLENEMTVKAIADAVRACDGIIPKTEEN</sequence>
<comment type="similarity">
    <text evidence="5">Belongs to the SsuE family. Isf subfamily.</text>
</comment>
<dbReference type="Gene3D" id="3.40.50.360">
    <property type="match status" value="1"/>
</dbReference>
<evidence type="ECO:0000313" key="8">
    <source>
        <dbReference type="Proteomes" id="UP000001941"/>
    </source>
</evidence>
<dbReference type="GeneID" id="3924380"/>
<dbReference type="AlphaFoldDB" id="Q2FMD1"/>
<dbReference type="EnsemblBacteria" id="ABD41369">
    <property type="protein sequence ID" value="ABD41369"/>
    <property type="gene ID" value="Mhun_1638"/>
</dbReference>
<feature type="domain" description="NADPH-dependent FMN reductase-like" evidence="6">
    <location>
        <begin position="1"/>
        <end position="149"/>
    </location>
</feature>
<proteinExistence type="inferred from homology"/>
<dbReference type="HOGENOM" id="CLU_050993_3_0_2"/>
<dbReference type="InParanoid" id="Q2FMD1"/>
<evidence type="ECO:0000256" key="1">
    <source>
        <dbReference type="ARBA" id="ARBA00001917"/>
    </source>
</evidence>
<dbReference type="PANTHER" id="PTHR43278">
    <property type="entry name" value="NAD(P)H-DEPENDENT FMN-CONTAINING OXIDOREDUCTASE YWQN-RELATED"/>
    <property type="match status" value="1"/>
</dbReference>
<dbReference type="eggNOG" id="arCOG02573">
    <property type="taxonomic scope" value="Archaea"/>
</dbReference>
<evidence type="ECO:0000259" key="6">
    <source>
        <dbReference type="Pfam" id="PF03358"/>
    </source>
</evidence>
<dbReference type="GO" id="GO:0016491">
    <property type="term" value="F:oxidoreductase activity"/>
    <property type="evidence" value="ECO:0007669"/>
    <property type="project" value="InterPro"/>
</dbReference>
<evidence type="ECO:0000256" key="3">
    <source>
        <dbReference type="ARBA" id="ARBA00022630"/>
    </source>
</evidence>
<evidence type="ECO:0000256" key="2">
    <source>
        <dbReference type="ARBA" id="ARBA00001966"/>
    </source>
</evidence>
<accession>Q2FMD1</accession>
<comment type="cofactor">
    <cofactor evidence="1">
        <name>FMN</name>
        <dbReference type="ChEBI" id="CHEBI:58210"/>
    </cofactor>
</comment>
<dbReference type="KEGG" id="mhu:Mhun_1638"/>
<keyword evidence="4" id="KW-0288">FMN</keyword>
<dbReference type="RefSeq" id="WP_011448634.1">
    <property type="nucleotide sequence ID" value="NC_007796.1"/>
</dbReference>
<keyword evidence="8" id="KW-1185">Reference proteome</keyword>
<reference evidence="8" key="1">
    <citation type="journal article" date="2016" name="Stand. Genomic Sci.">
        <title>Complete genome sequence of Methanospirillum hungatei type strain JF1.</title>
        <authorList>
            <person name="Gunsalus R.P."/>
            <person name="Cook L.E."/>
            <person name="Crable B."/>
            <person name="Rohlin L."/>
            <person name="McDonald E."/>
            <person name="Mouttaki H."/>
            <person name="Sieber J.R."/>
            <person name="Poweleit N."/>
            <person name="Zhou H."/>
            <person name="Lapidus A.L."/>
            <person name="Daligault H.E."/>
            <person name="Land M."/>
            <person name="Gilna P."/>
            <person name="Ivanova N."/>
            <person name="Kyrpides N."/>
            <person name="Culley D.E."/>
            <person name="McInerney M.J."/>
        </authorList>
    </citation>
    <scope>NUCLEOTIDE SEQUENCE [LARGE SCALE GENOMIC DNA]</scope>
    <source>
        <strain evidence="8">ATCC 27890 / DSM 864 / NBRC 100397 / JF-1</strain>
    </source>
</reference>
<dbReference type="STRING" id="323259.Mhun_1638"/>
<evidence type="ECO:0000313" key="7">
    <source>
        <dbReference type="EMBL" id="ABD41369.1"/>
    </source>
</evidence>
<evidence type="ECO:0000256" key="5">
    <source>
        <dbReference type="ARBA" id="ARBA00038292"/>
    </source>
</evidence>
<protein>
    <submittedName>
        <fullName evidence="7">NADPH-dependent FMN reductase</fullName>
    </submittedName>
</protein>
<dbReference type="InterPro" id="IPR005025">
    <property type="entry name" value="FMN_Rdtase-like_dom"/>
</dbReference>
<dbReference type="OrthoDB" id="9059at2157"/>
<comment type="cofactor">
    <cofactor evidence="2">
        <name>[4Fe-4S] cluster</name>
        <dbReference type="ChEBI" id="CHEBI:49883"/>
    </cofactor>
</comment>
<dbReference type="SUPFAM" id="SSF52218">
    <property type="entry name" value="Flavoproteins"/>
    <property type="match status" value="1"/>
</dbReference>
<dbReference type="InterPro" id="IPR051796">
    <property type="entry name" value="ISF_SsuE-like"/>
</dbReference>
<dbReference type="Pfam" id="PF03358">
    <property type="entry name" value="FMN_red"/>
    <property type="match status" value="1"/>
</dbReference>
<name>Q2FMD1_METHJ</name>
<gene>
    <name evidence="7" type="ordered locus">Mhun_1638</name>
</gene>
<evidence type="ECO:0000256" key="4">
    <source>
        <dbReference type="ARBA" id="ARBA00022643"/>
    </source>
</evidence>
<dbReference type="EMBL" id="CP000254">
    <property type="protein sequence ID" value="ABD41369.1"/>
    <property type="molecule type" value="Genomic_DNA"/>
</dbReference>
<dbReference type="PANTHER" id="PTHR43278:SF1">
    <property type="entry name" value="IRON-SULFUR FLAVOPROTEIN MJ1083"/>
    <property type="match status" value="1"/>
</dbReference>
<dbReference type="InterPro" id="IPR029039">
    <property type="entry name" value="Flavoprotein-like_sf"/>
</dbReference>
<organism evidence="7 8">
    <name type="scientific">Methanospirillum hungatei JF-1 (strain ATCC 27890 / DSM 864 / NBRC 100397 / JF-1)</name>
    <dbReference type="NCBI Taxonomy" id="323259"/>
    <lineage>
        <taxon>Archaea</taxon>
        <taxon>Methanobacteriati</taxon>
        <taxon>Methanobacteriota</taxon>
        <taxon>Stenosarchaea group</taxon>
        <taxon>Methanomicrobia</taxon>
        <taxon>Methanomicrobiales</taxon>
        <taxon>Methanospirillaceae</taxon>
        <taxon>Methanospirillum</taxon>
    </lineage>
</organism>
<dbReference type="Proteomes" id="UP000001941">
    <property type="component" value="Chromosome"/>
</dbReference>
<keyword evidence="3" id="KW-0285">Flavoprotein</keyword>